<protein>
    <submittedName>
        <fullName evidence="1">Uncharacterized protein</fullName>
    </submittedName>
</protein>
<accession>A0A3N2RPI2</accession>
<evidence type="ECO:0000313" key="1">
    <source>
        <dbReference type="EMBL" id="ROU09338.1"/>
    </source>
</evidence>
<dbReference type="AlphaFoldDB" id="A0A3N2RPI2"/>
<sequence length="540" mass="57963">MQGAAMTDIQQKASEILDKGYRWLIADNYEQRMDFFAQELDKLDPSTRESLFQEILKQDSGATHSWLTVDRLNSLVGEGTITDRERQSIFDSFGQAYVDGKVSFEDALSFTNIYGSGAVAGGGMLTPDPDRLNDLIGTLTSSNSSASSAFIEKFAGDMLTQRLYVDGRPRMPETPAYAGILLNALDRSGGSDAVNAALGRLSPDQRNQLRDDVSQYGMGLQAKHDADGSNVRDPMAILIENTSRHGTPEQVRELAEYVGEHSKGDGLENQYYTYDNKPLDARAEALGELMQTHGDTILKDALVPNPQQTAGSSNEKSTVIGENLAALSNLVRLTGLNPDNSHGAAIMDQLGRFTANDVRVSNRAEGTDVTGDGKIDEADIEAVDLSTTRLAMIGAVMQDAVSSGYVDLRADQAARDAFVGYLIDLGVSAIPVGGDFAAKAITNKLDGVLGGLSEQAKSAVEDALTAIPKQLLTDGQGQLTDQAKQAIIDALPEDYQYLEGLKNESNSFIQDAILSSSARDGEITTQMDSYKNYIAGAKGG</sequence>
<dbReference type="Proteomes" id="UP000275910">
    <property type="component" value="Unassembled WGS sequence"/>
</dbReference>
<organism evidence="1 2">
    <name type="scientific">Lysobacter enzymogenes</name>
    <dbReference type="NCBI Taxonomy" id="69"/>
    <lineage>
        <taxon>Bacteria</taxon>
        <taxon>Pseudomonadati</taxon>
        <taxon>Pseudomonadota</taxon>
        <taxon>Gammaproteobacteria</taxon>
        <taxon>Lysobacterales</taxon>
        <taxon>Lysobacteraceae</taxon>
        <taxon>Lysobacter</taxon>
    </lineage>
</organism>
<reference evidence="1 2" key="1">
    <citation type="submission" date="2018-10" db="EMBL/GenBank/DDBJ databases">
        <title>The genome of Lysobacter enzymogenes OH11.</title>
        <authorList>
            <person name="Liu F."/>
            <person name="Zhao Y."/>
            <person name="Qian G."/>
            <person name="Chen Y."/>
            <person name="Xu H."/>
        </authorList>
    </citation>
    <scope>NUCLEOTIDE SEQUENCE [LARGE SCALE GENOMIC DNA]</scope>
    <source>
        <strain evidence="1 2">OH11</strain>
    </source>
</reference>
<gene>
    <name evidence="1" type="ORF">D9T17_00470</name>
</gene>
<comment type="caution">
    <text evidence="1">The sequence shown here is derived from an EMBL/GenBank/DDBJ whole genome shotgun (WGS) entry which is preliminary data.</text>
</comment>
<evidence type="ECO:0000313" key="2">
    <source>
        <dbReference type="Proteomes" id="UP000275910"/>
    </source>
</evidence>
<proteinExistence type="predicted"/>
<name>A0A3N2RPI2_LYSEN</name>
<dbReference type="EMBL" id="RCTY01000001">
    <property type="protein sequence ID" value="ROU09338.1"/>
    <property type="molecule type" value="Genomic_DNA"/>
</dbReference>